<gene>
    <name evidence="2" type="ORF">AMTR_s00037p00200830</name>
</gene>
<feature type="compositionally biased region" description="Basic residues" evidence="1">
    <location>
        <begin position="35"/>
        <end position="46"/>
    </location>
</feature>
<sequence length="90" mass="10231">MTRTRAFKTATLAGGHGVSTGNAQVASGSDETYPRKKLRSRLRQRYRPPEKMRGREAFLTPRMGSDQPKREREESTPTLMLCLQLPRVKV</sequence>
<dbReference type="HOGENOM" id="CLU_2443777_0_0_1"/>
<feature type="region of interest" description="Disordered" evidence="1">
    <location>
        <begin position="1"/>
        <end position="77"/>
    </location>
</feature>
<evidence type="ECO:0000256" key="1">
    <source>
        <dbReference type="SAM" id="MobiDB-lite"/>
    </source>
</evidence>
<keyword evidence="3" id="KW-1185">Reference proteome</keyword>
<feature type="compositionally biased region" description="Basic and acidic residues" evidence="1">
    <location>
        <begin position="47"/>
        <end position="56"/>
    </location>
</feature>
<evidence type="ECO:0000313" key="2">
    <source>
        <dbReference type="EMBL" id="ERN17388.1"/>
    </source>
</evidence>
<accession>U5DAG4</accession>
<dbReference type="AlphaFoldDB" id="U5DAG4"/>
<evidence type="ECO:0000313" key="3">
    <source>
        <dbReference type="Proteomes" id="UP000017836"/>
    </source>
</evidence>
<feature type="compositionally biased region" description="Polar residues" evidence="1">
    <location>
        <begin position="19"/>
        <end position="30"/>
    </location>
</feature>
<dbReference type="EMBL" id="KI392350">
    <property type="protein sequence ID" value="ERN17388.1"/>
    <property type="molecule type" value="Genomic_DNA"/>
</dbReference>
<proteinExistence type="predicted"/>
<dbReference type="Proteomes" id="UP000017836">
    <property type="component" value="Unassembled WGS sequence"/>
</dbReference>
<dbReference type="Gramene" id="ERN17388">
    <property type="protein sequence ID" value="ERN17388"/>
    <property type="gene ID" value="AMTR_s00037p00200830"/>
</dbReference>
<protein>
    <submittedName>
        <fullName evidence="2">Uncharacterized protein</fullName>
    </submittedName>
</protein>
<name>U5DAG4_AMBTC</name>
<organism evidence="2 3">
    <name type="scientific">Amborella trichopoda</name>
    <dbReference type="NCBI Taxonomy" id="13333"/>
    <lineage>
        <taxon>Eukaryota</taxon>
        <taxon>Viridiplantae</taxon>
        <taxon>Streptophyta</taxon>
        <taxon>Embryophyta</taxon>
        <taxon>Tracheophyta</taxon>
        <taxon>Spermatophyta</taxon>
        <taxon>Magnoliopsida</taxon>
        <taxon>Amborellales</taxon>
        <taxon>Amborellaceae</taxon>
        <taxon>Amborella</taxon>
    </lineage>
</organism>
<reference evidence="3" key="1">
    <citation type="journal article" date="2013" name="Science">
        <title>The Amborella genome and the evolution of flowering plants.</title>
        <authorList>
            <consortium name="Amborella Genome Project"/>
        </authorList>
    </citation>
    <scope>NUCLEOTIDE SEQUENCE [LARGE SCALE GENOMIC DNA]</scope>
</reference>